<feature type="region of interest" description="Disordered" evidence="1">
    <location>
        <begin position="11"/>
        <end position="67"/>
    </location>
</feature>
<evidence type="ECO:0000256" key="1">
    <source>
        <dbReference type="SAM" id="MobiDB-lite"/>
    </source>
</evidence>
<reference evidence="2 3" key="1">
    <citation type="journal article" date="2024" name="J Genomics">
        <title>Draft genome sequencing and assembly of Favolaschia claudopus CIRM-BRFM 2984 isolated from oak limbs.</title>
        <authorList>
            <person name="Navarro D."/>
            <person name="Drula E."/>
            <person name="Chaduli D."/>
            <person name="Cazenave R."/>
            <person name="Ahrendt S."/>
            <person name="Wang J."/>
            <person name="Lipzen A."/>
            <person name="Daum C."/>
            <person name="Barry K."/>
            <person name="Grigoriev I.V."/>
            <person name="Favel A."/>
            <person name="Rosso M.N."/>
            <person name="Martin F."/>
        </authorList>
    </citation>
    <scope>NUCLEOTIDE SEQUENCE [LARGE SCALE GENOMIC DNA]</scope>
    <source>
        <strain evidence="2 3">CIRM-BRFM 2984</strain>
    </source>
</reference>
<dbReference type="EMBL" id="JAWWNJ010000086">
    <property type="protein sequence ID" value="KAK7000832.1"/>
    <property type="molecule type" value="Genomic_DNA"/>
</dbReference>
<feature type="compositionally biased region" description="Polar residues" evidence="1">
    <location>
        <begin position="149"/>
        <end position="164"/>
    </location>
</feature>
<comment type="caution">
    <text evidence="2">The sequence shown here is derived from an EMBL/GenBank/DDBJ whole genome shotgun (WGS) entry which is preliminary data.</text>
</comment>
<dbReference type="Proteomes" id="UP001362999">
    <property type="component" value="Unassembled WGS sequence"/>
</dbReference>
<dbReference type="AlphaFoldDB" id="A0AAW0A3Z4"/>
<organism evidence="2 3">
    <name type="scientific">Favolaschia claudopus</name>
    <dbReference type="NCBI Taxonomy" id="2862362"/>
    <lineage>
        <taxon>Eukaryota</taxon>
        <taxon>Fungi</taxon>
        <taxon>Dikarya</taxon>
        <taxon>Basidiomycota</taxon>
        <taxon>Agaricomycotina</taxon>
        <taxon>Agaricomycetes</taxon>
        <taxon>Agaricomycetidae</taxon>
        <taxon>Agaricales</taxon>
        <taxon>Marasmiineae</taxon>
        <taxon>Mycenaceae</taxon>
        <taxon>Favolaschia</taxon>
    </lineage>
</organism>
<evidence type="ECO:0000313" key="2">
    <source>
        <dbReference type="EMBL" id="KAK7000832.1"/>
    </source>
</evidence>
<keyword evidence="3" id="KW-1185">Reference proteome</keyword>
<name>A0AAW0A3Z4_9AGAR</name>
<evidence type="ECO:0000313" key="3">
    <source>
        <dbReference type="Proteomes" id="UP001362999"/>
    </source>
</evidence>
<protein>
    <submittedName>
        <fullName evidence="2">Uncharacterized protein</fullName>
    </submittedName>
</protein>
<sequence>MTSLEAQFQLLLPPGGDPARLSCDPGSGQDPNHLDVDRVPVKLSSHSPRPPPFTRDDSGNLPPDATITLDVEDNSISQGKQFQCAASGPSTLISLERRHGRPKKIKDESERAAGQNAESKSPFGKWKGREDRGPATRSAVHDIRRIRGHTSSELESQSKVGRIV</sequence>
<proteinExistence type="predicted"/>
<feature type="compositionally biased region" description="Basic and acidic residues" evidence="1">
    <location>
        <begin position="127"/>
        <end position="145"/>
    </location>
</feature>
<accession>A0AAW0A3Z4</accession>
<feature type="region of interest" description="Disordered" evidence="1">
    <location>
        <begin position="80"/>
        <end position="164"/>
    </location>
</feature>
<gene>
    <name evidence="2" type="ORF">R3P38DRAFT_2796655</name>
</gene>